<evidence type="ECO:0000313" key="2">
    <source>
        <dbReference type="Proteomes" id="UP000030680"/>
    </source>
</evidence>
<dbReference type="KEGG" id="gsl:Gasu_29300"/>
<dbReference type="OrthoDB" id="6159at2759"/>
<gene>
    <name evidence="1" type="ORF">Gasu_29300</name>
</gene>
<organism evidence="1 2">
    <name type="scientific">Galdieria sulphuraria</name>
    <name type="common">Red alga</name>
    <dbReference type="NCBI Taxonomy" id="130081"/>
    <lineage>
        <taxon>Eukaryota</taxon>
        <taxon>Rhodophyta</taxon>
        <taxon>Bangiophyceae</taxon>
        <taxon>Galdieriales</taxon>
        <taxon>Galdieriaceae</taxon>
        <taxon>Galdieria</taxon>
    </lineage>
</organism>
<dbReference type="RefSeq" id="XP_005706229.1">
    <property type="nucleotide sequence ID" value="XM_005706172.1"/>
</dbReference>
<reference evidence="2" key="1">
    <citation type="journal article" date="2013" name="Science">
        <title>Gene transfer from bacteria and archaea facilitated evolution of an extremophilic eukaryote.</title>
        <authorList>
            <person name="Schonknecht G."/>
            <person name="Chen W.H."/>
            <person name="Ternes C.M."/>
            <person name="Barbier G.G."/>
            <person name="Shrestha R.P."/>
            <person name="Stanke M."/>
            <person name="Brautigam A."/>
            <person name="Baker B.J."/>
            <person name="Banfield J.F."/>
            <person name="Garavito R.M."/>
            <person name="Carr K."/>
            <person name="Wilkerson C."/>
            <person name="Rensing S.A."/>
            <person name="Gagneul D."/>
            <person name="Dickenson N.E."/>
            <person name="Oesterhelt C."/>
            <person name="Lercher M.J."/>
            <person name="Weber A.P."/>
        </authorList>
    </citation>
    <scope>NUCLEOTIDE SEQUENCE [LARGE SCALE GENOMIC DNA]</scope>
    <source>
        <strain evidence="2">074W</strain>
    </source>
</reference>
<dbReference type="Proteomes" id="UP000030680">
    <property type="component" value="Unassembled WGS sequence"/>
</dbReference>
<dbReference type="EMBL" id="KB454506">
    <property type="protein sequence ID" value="EME29709.1"/>
    <property type="molecule type" value="Genomic_DNA"/>
</dbReference>
<proteinExistence type="predicted"/>
<dbReference type="Gramene" id="EME29709">
    <property type="protein sequence ID" value="EME29709"/>
    <property type="gene ID" value="Gasu_29300"/>
</dbReference>
<keyword evidence="2" id="KW-1185">Reference proteome</keyword>
<sequence>MQTAHKKLTPKLPYLPEKVKAMVQDFLVPDYRAMFVRERGRFSPLSDEANLLKCFTIRYETYDLREWKLNETLRRAKACFQRQGGFEPFNGGIKVLPNYEYDIVLRKSPFAHGAAKEHFKEIILKRLYTTFWDCRLELKDPKLWQVADQVAKTADFSCAVRIMETKPAILAIVEHFLELQRLQKENTETQVC</sequence>
<accession>M2Y1L9</accession>
<name>M2Y1L9_GALSU</name>
<dbReference type="AlphaFoldDB" id="M2Y1L9"/>
<evidence type="ECO:0000313" key="1">
    <source>
        <dbReference type="EMBL" id="EME29709.1"/>
    </source>
</evidence>
<protein>
    <submittedName>
        <fullName evidence="1">Uncharacterized protein</fullName>
    </submittedName>
</protein>
<dbReference type="GeneID" id="17088486"/>